<reference evidence="3 4" key="1">
    <citation type="submission" date="2023-08" db="EMBL/GenBank/DDBJ databases">
        <title>Black Yeasts Isolated from many extreme environments.</title>
        <authorList>
            <person name="Coleine C."/>
            <person name="Stajich J.E."/>
            <person name="Selbmann L."/>
        </authorList>
    </citation>
    <scope>NUCLEOTIDE SEQUENCE [LARGE SCALE GENOMIC DNA]</scope>
    <source>
        <strain evidence="3 4">CCFEE 5792</strain>
    </source>
</reference>
<dbReference type="InterPro" id="IPR021836">
    <property type="entry name" value="DUF3429"/>
</dbReference>
<evidence type="ECO:0000313" key="4">
    <source>
        <dbReference type="Proteomes" id="UP001358417"/>
    </source>
</evidence>
<name>A0AAV9NP56_9EURO</name>
<dbReference type="Proteomes" id="UP001358417">
    <property type="component" value="Unassembled WGS sequence"/>
</dbReference>
<keyword evidence="4" id="KW-1185">Reference proteome</keyword>
<sequence length="340" mass="37348">MSAIMFRSTAARAFPRSLTTSPRATLCKNVLTASLRTSARPVVASRLLALTTVQPMQKALVRYATNNAYAYDKAKAEADLGKQLISARHDEVSTESSIHPVTGEVGLHQEEQEVDMMAGIRSDFNTIKETFTLRDVPREALYVGLAGVIPYLATSLTTVYLSFDIQYAAHHGQGFFLSGEVAEQLLHIIEPIQLGYGASIISFLGAIHWGLEWAKFGGAQGYPRYSMGIVATAVAWPTLLLPAEVGLIAQFLAFTFLYYNDARAGARGWAPAWYGTYRFVLTFIVGASIVASLIGRGQISDLVTRPTGPTERFRALRAKQYEELGPEPDAEEEEEEDEEE</sequence>
<keyword evidence="2" id="KW-1133">Transmembrane helix</keyword>
<dbReference type="PANTHER" id="PTHR15887">
    <property type="entry name" value="TRANSMEMBRANE PROTEIN 69"/>
    <property type="match status" value="1"/>
</dbReference>
<feature type="transmembrane region" description="Helical" evidence="2">
    <location>
        <begin position="279"/>
        <end position="295"/>
    </location>
</feature>
<dbReference type="Pfam" id="PF11911">
    <property type="entry name" value="DUF3429"/>
    <property type="match status" value="1"/>
</dbReference>
<feature type="transmembrane region" description="Helical" evidence="2">
    <location>
        <begin position="226"/>
        <end position="259"/>
    </location>
</feature>
<keyword evidence="2" id="KW-0472">Membrane</keyword>
<dbReference type="RefSeq" id="XP_064711410.1">
    <property type="nucleotide sequence ID" value="XM_064848786.1"/>
</dbReference>
<dbReference type="EMBL" id="JAVRRD010000002">
    <property type="protein sequence ID" value="KAK5063138.1"/>
    <property type="molecule type" value="Genomic_DNA"/>
</dbReference>
<accession>A0AAV9NP56</accession>
<dbReference type="GeneID" id="89973392"/>
<keyword evidence="2" id="KW-0812">Transmembrane</keyword>
<proteinExistence type="predicted"/>
<comment type="caution">
    <text evidence="3">The sequence shown here is derived from an EMBL/GenBank/DDBJ whole genome shotgun (WGS) entry which is preliminary data.</text>
</comment>
<organism evidence="3 4">
    <name type="scientific">Exophiala bonariae</name>
    <dbReference type="NCBI Taxonomy" id="1690606"/>
    <lineage>
        <taxon>Eukaryota</taxon>
        <taxon>Fungi</taxon>
        <taxon>Dikarya</taxon>
        <taxon>Ascomycota</taxon>
        <taxon>Pezizomycotina</taxon>
        <taxon>Eurotiomycetes</taxon>
        <taxon>Chaetothyriomycetidae</taxon>
        <taxon>Chaetothyriales</taxon>
        <taxon>Herpotrichiellaceae</taxon>
        <taxon>Exophiala</taxon>
    </lineage>
</organism>
<dbReference type="PANTHER" id="PTHR15887:SF1">
    <property type="entry name" value="TRANSMEMBRANE PROTEIN 69"/>
    <property type="match status" value="1"/>
</dbReference>
<evidence type="ECO:0000313" key="3">
    <source>
        <dbReference type="EMBL" id="KAK5063138.1"/>
    </source>
</evidence>
<feature type="transmembrane region" description="Helical" evidence="2">
    <location>
        <begin position="140"/>
        <end position="163"/>
    </location>
</feature>
<gene>
    <name evidence="3" type="ORF">LTR84_005214</name>
</gene>
<feature type="region of interest" description="Disordered" evidence="1">
    <location>
        <begin position="321"/>
        <end position="340"/>
    </location>
</feature>
<feature type="transmembrane region" description="Helical" evidence="2">
    <location>
        <begin position="194"/>
        <end position="214"/>
    </location>
</feature>
<protein>
    <submittedName>
        <fullName evidence="3">Uncharacterized protein</fullName>
    </submittedName>
</protein>
<feature type="compositionally biased region" description="Acidic residues" evidence="1">
    <location>
        <begin position="324"/>
        <end position="340"/>
    </location>
</feature>
<dbReference type="AlphaFoldDB" id="A0AAV9NP56"/>
<evidence type="ECO:0000256" key="1">
    <source>
        <dbReference type="SAM" id="MobiDB-lite"/>
    </source>
</evidence>
<evidence type="ECO:0000256" key="2">
    <source>
        <dbReference type="SAM" id="Phobius"/>
    </source>
</evidence>